<organism evidence="2 3">
    <name type="scientific">Chelydra serpentina</name>
    <name type="common">Snapping turtle</name>
    <name type="synonym">Testudo serpentina</name>
    <dbReference type="NCBI Taxonomy" id="8475"/>
    <lineage>
        <taxon>Eukaryota</taxon>
        <taxon>Metazoa</taxon>
        <taxon>Chordata</taxon>
        <taxon>Craniata</taxon>
        <taxon>Vertebrata</taxon>
        <taxon>Euteleostomi</taxon>
        <taxon>Archelosauria</taxon>
        <taxon>Testudinata</taxon>
        <taxon>Testudines</taxon>
        <taxon>Cryptodira</taxon>
        <taxon>Durocryptodira</taxon>
        <taxon>Americhelydia</taxon>
        <taxon>Chelydroidea</taxon>
        <taxon>Chelydridae</taxon>
        <taxon>Chelydra</taxon>
    </lineage>
</organism>
<keyword evidence="3" id="KW-1185">Reference proteome</keyword>
<reference evidence="2 3" key="1">
    <citation type="journal article" date="2020" name="G3 (Bethesda)">
        <title>Draft Genome of the Common Snapping Turtle, Chelydra serpentina, a Model for Phenotypic Plasticity in Reptiles.</title>
        <authorList>
            <person name="Das D."/>
            <person name="Singh S.K."/>
            <person name="Bierstedt J."/>
            <person name="Erickson A."/>
            <person name="Galli G.L.J."/>
            <person name="Crossley D.A. 2nd"/>
            <person name="Rhen T."/>
        </authorList>
    </citation>
    <scope>NUCLEOTIDE SEQUENCE [LARGE SCALE GENOMIC DNA]</scope>
    <source>
        <strain evidence="2">KW</strain>
    </source>
</reference>
<evidence type="ECO:0000313" key="3">
    <source>
        <dbReference type="Proteomes" id="UP000765507"/>
    </source>
</evidence>
<sequence length="115" mass="12587">MFSGGHGAWLPRQSSAPALLQQTPAFHPHSPPSPGSTGPTRPQATIILIAPFWPSQFWFLDLLRLYACSQTTSPRTRAVSATPTLAPFFSQPGFWMGLTHRQSLFDTGVTHPYAP</sequence>
<comment type="caution">
    <text evidence="2">The sequence shown here is derived from an EMBL/GenBank/DDBJ whole genome shotgun (WGS) entry which is preliminary data.</text>
</comment>
<name>A0A8T1S5H7_CHESE</name>
<accession>A0A8T1S5H7</accession>
<feature type="region of interest" description="Disordered" evidence="1">
    <location>
        <begin position="20"/>
        <end position="42"/>
    </location>
</feature>
<dbReference type="Proteomes" id="UP000765507">
    <property type="component" value="Unassembled WGS sequence"/>
</dbReference>
<gene>
    <name evidence="2" type="ORF">G0U57_017676</name>
</gene>
<dbReference type="AlphaFoldDB" id="A0A8T1S5H7"/>
<dbReference type="EMBL" id="JAHGAV010000611">
    <property type="protein sequence ID" value="KAG6924362.1"/>
    <property type="molecule type" value="Genomic_DNA"/>
</dbReference>
<protein>
    <submittedName>
        <fullName evidence="2">Uncharacterized protein</fullName>
    </submittedName>
</protein>
<proteinExistence type="predicted"/>
<evidence type="ECO:0000256" key="1">
    <source>
        <dbReference type="SAM" id="MobiDB-lite"/>
    </source>
</evidence>
<evidence type="ECO:0000313" key="2">
    <source>
        <dbReference type="EMBL" id="KAG6924362.1"/>
    </source>
</evidence>